<proteinExistence type="predicted"/>
<feature type="domain" description="Putative zinc-finger" evidence="7">
    <location>
        <begin position="15"/>
        <end position="47"/>
    </location>
</feature>
<dbReference type="Gene3D" id="1.10.10.1320">
    <property type="entry name" value="Anti-sigma factor, zinc-finger domain"/>
    <property type="match status" value="1"/>
</dbReference>
<comment type="subcellular location">
    <subcellularLocation>
        <location evidence="1">Membrane</location>
        <topology evidence="1">Single-pass membrane protein</topology>
    </subcellularLocation>
</comment>
<feature type="region of interest" description="Disordered" evidence="5">
    <location>
        <begin position="64"/>
        <end position="86"/>
    </location>
</feature>
<organism evidence="8 9">
    <name type="scientific">Dyella flava</name>
    <dbReference type="NCBI Taxonomy" id="1920170"/>
    <lineage>
        <taxon>Bacteria</taxon>
        <taxon>Pseudomonadati</taxon>
        <taxon>Pseudomonadota</taxon>
        <taxon>Gammaproteobacteria</taxon>
        <taxon>Lysobacterales</taxon>
        <taxon>Rhodanobacteraceae</taxon>
        <taxon>Dyella</taxon>
    </lineage>
</organism>
<dbReference type="PANTHER" id="PTHR37461">
    <property type="entry name" value="ANTI-SIGMA-K FACTOR RSKA"/>
    <property type="match status" value="1"/>
</dbReference>
<sequence length="203" mass="22569">MNGRIIKFEGSVHAEADRLLPWYVNGTLDEGERVQVEQHLAECAACRREVEWLRTLQEGFVEQTQQDELSPAAHPPRHAAMRRSASPVRRRRERWLIGLAAIQAVVILALSVFTFRAQLAPYRTLSAPGDNDALLVVTFDPRTPESQLRQLVRAYDAHFVGGPTEGGVYILRVPNGRAAAMRKALHGSRQVMLVEDLGSGGNP</sequence>
<evidence type="ECO:0000256" key="1">
    <source>
        <dbReference type="ARBA" id="ARBA00004167"/>
    </source>
</evidence>
<evidence type="ECO:0000256" key="4">
    <source>
        <dbReference type="ARBA" id="ARBA00023136"/>
    </source>
</evidence>
<evidence type="ECO:0000256" key="6">
    <source>
        <dbReference type="SAM" id="Phobius"/>
    </source>
</evidence>
<evidence type="ECO:0000256" key="5">
    <source>
        <dbReference type="SAM" id="MobiDB-lite"/>
    </source>
</evidence>
<keyword evidence="3 6" id="KW-1133">Transmembrane helix</keyword>
<evidence type="ECO:0000256" key="3">
    <source>
        <dbReference type="ARBA" id="ARBA00022989"/>
    </source>
</evidence>
<dbReference type="InterPro" id="IPR051474">
    <property type="entry name" value="Anti-sigma-K/W_factor"/>
</dbReference>
<feature type="transmembrane region" description="Helical" evidence="6">
    <location>
        <begin position="95"/>
        <end position="115"/>
    </location>
</feature>
<accession>A0ABS2K2S3</accession>
<evidence type="ECO:0000313" key="9">
    <source>
        <dbReference type="Proteomes" id="UP001430149"/>
    </source>
</evidence>
<reference evidence="8" key="1">
    <citation type="submission" date="2020-10" db="EMBL/GenBank/DDBJ databases">
        <title>Phylogeny of dyella-like bacteria.</title>
        <authorList>
            <person name="Fu J."/>
        </authorList>
    </citation>
    <scope>NUCLEOTIDE SEQUENCE</scope>
    <source>
        <strain evidence="8">DHOC52</strain>
    </source>
</reference>
<dbReference type="InterPro" id="IPR027383">
    <property type="entry name" value="Znf_put"/>
</dbReference>
<keyword evidence="4 6" id="KW-0472">Membrane</keyword>
<dbReference type="RefSeq" id="WP_204680486.1">
    <property type="nucleotide sequence ID" value="NZ_BSNR01000005.1"/>
</dbReference>
<dbReference type="PANTHER" id="PTHR37461:SF1">
    <property type="entry name" value="ANTI-SIGMA-K FACTOR RSKA"/>
    <property type="match status" value="1"/>
</dbReference>
<evidence type="ECO:0000256" key="2">
    <source>
        <dbReference type="ARBA" id="ARBA00022692"/>
    </source>
</evidence>
<keyword evidence="2 6" id="KW-0812">Transmembrane</keyword>
<evidence type="ECO:0000313" key="8">
    <source>
        <dbReference type="EMBL" id="MBM7124960.1"/>
    </source>
</evidence>
<dbReference type="InterPro" id="IPR041916">
    <property type="entry name" value="Anti_sigma_zinc_sf"/>
</dbReference>
<gene>
    <name evidence="8" type="ORF">ISP19_06160</name>
</gene>
<evidence type="ECO:0000259" key="7">
    <source>
        <dbReference type="Pfam" id="PF13490"/>
    </source>
</evidence>
<name>A0ABS2K2S3_9GAMM</name>
<comment type="caution">
    <text evidence="8">The sequence shown here is derived from an EMBL/GenBank/DDBJ whole genome shotgun (WGS) entry which is preliminary data.</text>
</comment>
<keyword evidence="9" id="KW-1185">Reference proteome</keyword>
<protein>
    <submittedName>
        <fullName evidence="8">Zf-HC2 domain-containing protein</fullName>
    </submittedName>
</protein>
<dbReference type="Proteomes" id="UP001430149">
    <property type="component" value="Unassembled WGS sequence"/>
</dbReference>
<dbReference type="Pfam" id="PF13490">
    <property type="entry name" value="zf-HC2"/>
    <property type="match status" value="1"/>
</dbReference>
<dbReference type="EMBL" id="JADIKE010000030">
    <property type="protein sequence ID" value="MBM7124960.1"/>
    <property type="molecule type" value="Genomic_DNA"/>
</dbReference>